<gene>
    <name evidence="1" type="ORF">NIES21_52800</name>
</gene>
<dbReference type="Gene3D" id="3.40.50.300">
    <property type="entry name" value="P-loop containing nucleotide triphosphate hydrolases"/>
    <property type="match status" value="1"/>
</dbReference>
<organism evidence="1 2">
    <name type="scientific">Anabaenopsis circularis NIES-21</name>
    <dbReference type="NCBI Taxonomy" id="1085406"/>
    <lineage>
        <taxon>Bacteria</taxon>
        <taxon>Bacillati</taxon>
        <taxon>Cyanobacteriota</taxon>
        <taxon>Cyanophyceae</taxon>
        <taxon>Nostocales</taxon>
        <taxon>Nodulariaceae</taxon>
        <taxon>Anabaenopsis</taxon>
    </lineage>
</organism>
<accession>A0A1Z4GPY6</accession>
<dbReference type="EMBL" id="AP018174">
    <property type="protein sequence ID" value="BAY19418.1"/>
    <property type="molecule type" value="Genomic_DNA"/>
</dbReference>
<evidence type="ECO:0000313" key="1">
    <source>
        <dbReference type="EMBL" id="BAY19418.1"/>
    </source>
</evidence>
<dbReference type="OrthoDB" id="506288at2"/>
<protein>
    <recommendedName>
        <fullName evidence="3">HPr kinase</fullName>
    </recommendedName>
</protein>
<dbReference type="SUPFAM" id="SSF53795">
    <property type="entry name" value="PEP carboxykinase-like"/>
    <property type="match status" value="1"/>
</dbReference>
<evidence type="ECO:0008006" key="3">
    <source>
        <dbReference type="Google" id="ProtNLM"/>
    </source>
</evidence>
<sequence length="284" mass="31202">MILTTSPVDQDANKQAFCLENLKWSDRIFFSSYGIGIGIRLNKSTLLEPLQAYLPPIRFPLSGLPVQKLYSLWVGADKDDESVYRLYEGQTELLCSPNLDEVLTLLENDLCLSIGMATQDWLFIHAGVVAWGDYAIVIPGRSFSGKTTLVMAFLQAGATYYSDEYAVLDRQGLVHPYPRAVSVRTSSEKRQRLTATNLGVAVGSRPLKIKVILQTQYHPQAKWQPTAISTGQAILGLLDNTLTARLYPELTLSILTAATVGSSCFAGQRGEAAQLVDQVLTLLS</sequence>
<name>A0A1Z4GPY6_9CYAN</name>
<dbReference type="AlphaFoldDB" id="A0A1Z4GPY6"/>
<reference evidence="1 2" key="1">
    <citation type="submission" date="2017-06" db="EMBL/GenBank/DDBJ databases">
        <title>Genome sequencing of cyanobaciteial culture collection at National Institute for Environmental Studies (NIES).</title>
        <authorList>
            <person name="Hirose Y."/>
            <person name="Shimura Y."/>
            <person name="Fujisawa T."/>
            <person name="Nakamura Y."/>
            <person name="Kawachi M."/>
        </authorList>
    </citation>
    <scope>NUCLEOTIDE SEQUENCE [LARGE SCALE GENOMIC DNA]</scope>
    <source>
        <strain evidence="1 2">NIES-21</strain>
    </source>
</reference>
<evidence type="ECO:0000313" key="2">
    <source>
        <dbReference type="Proteomes" id="UP000218287"/>
    </source>
</evidence>
<proteinExistence type="predicted"/>
<keyword evidence="2" id="KW-1185">Reference proteome</keyword>
<dbReference type="Proteomes" id="UP000218287">
    <property type="component" value="Chromosome"/>
</dbReference>
<dbReference type="InterPro" id="IPR027417">
    <property type="entry name" value="P-loop_NTPase"/>
</dbReference>